<dbReference type="PROSITE" id="PS51406">
    <property type="entry name" value="FIBRINOGEN_C_2"/>
    <property type="match status" value="3"/>
</dbReference>
<evidence type="ECO:0000313" key="3">
    <source>
        <dbReference type="EnsemblMetazoa" id="XP_030841920"/>
    </source>
</evidence>
<evidence type="ECO:0000259" key="2">
    <source>
        <dbReference type="PROSITE" id="PS51406"/>
    </source>
</evidence>
<evidence type="ECO:0000313" key="4">
    <source>
        <dbReference type="Proteomes" id="UP000007110"/>
    </source>
</evidence>
<dbReference type="InParanoid" id="A0A7M7P056"/>
<dbReference type="Pfam" id="PF00147">
    <property type="entry name" value="Fibrinogen_C"/>
    <property type="match status" value="4"/>
</dbReference>
<dbReference type="InterPro" id="IPR050373">
    <property type="entry name" value="Fibrinogen_C-term_domain"/>
</dbReference>
<feature type="domain" description="Fibrinogen C-terminal" evidence="2">
    <location>
        <begin position="97"/>
        <end position="339"/>
    </location>
</feature>
<dbReference type="KEGG" id="spu:752317"/>
<evidence type="ECO:0000256" key="1">
    <source>
        <dbReference type="SAM" id="MobiDB-lite"/>
    </source>
</evidence>
<keyword evidence="4" id="KW-1185">Reference proteome</keyword>
<dbReference type="InterPro" id="IPR014716">
    <property type="entry name" value="Fibrinogen_a/b/g_C_1"/>
</dbReference>
<proteinExistence type="predicted"/>
<reference evidence="3" key="2">
    <citation type="submission" date="2021-01" db="UniProtKB">
        <authorList>
            <consortium name="EnsemblMetazoa"/>
        </authorList>
    </citation>
    <scope>IDENTIFICATION</scope>
</reference>
<dbReference type="AlphaFoldDB" id="A0A7M7P056"/>
<accession>A0A7M7P056</accession>
<dbReference type="RefSeq" id="XP_030841920.1">
    <property type="nucleotide sequence ID" value="XM_030986060.1"/>
</dbReference>
<feature type="region of interest" description="Disordered" evidence="1">
    <location>
        <begin position="753"/>
        <end position="799"/>
    </location>
</feature>
<dbReference type="SMART" id="SM00186">
    <property type="entry name" value="FBG"/>
    <property type="match status" value="3"/>
</dbReference>
<feature type="compositionally biased region" description="Low complexity" evidence="1">
    <location>
        <begin position="766"/>
        <end position="799"/>
    </location>
</feature>
<name>A0A7M7P056_STRPU</name>
<dbReference type="InterPro" id="IPR036056">
    <property type="entry name" value="Fibrinogen-like_C"/>
</dbReference>
<feature type="domain" description="Fibrinogen C-terminal" evidence="2">
    <location>
        <begin position="374"/>
        <end position="508"/>
    </location>
</feature>
<dbReference type="PANTHER" id="PTHR19143:SF327">
    <property type="entry name" value="FI21813P1-RELATED"/>
    <property type="match status" value="1"/>
</dbReference>
<organism evidence="3 4">
    <name type="scientific">Strongylocentrotus purpuratus</name>
    <name type="common">Purple sea urchin</name>
    <dbReference type="NCBI Taxonomy" id="7668"/>
    <lineage>
        <taxon>Eukaryota</taxon>
        <taxon>Metazoa</taxon>
        <taxon>Echinodermata</taxon>
        <taxon>Eleutherozoa</taxon>
        <taxon>Echinozoa</taxon>
        <taxon>Echinoidea</taxon>
        <taxon>Euechinoidea</taxon>
        <taxon>Echinacea</taxon>
        <taxon>Camarodonta</taxon>
        <taxon>Echinidea</taxon>
        <taxon>Strongylocentrotidae</taxon>
        <taxon>Strongylocentrotus</taxon>
    </lineage>
</organism>
<dbReference type="EnsemblMetazoa" id="XM_030986060">
    <property type="protein sequence ID" value="XP_030841920"/>
    <property type="gene ID" value="LOC752317"/>
</dbReference>
<dbReference type="Proteomes" id="UP000007110">
    <property type="component" value="Unassembled WGS sequence"/>
</dbReference>
<dbReference type="OMA" id="WVDTTAY"/>
<dbReference type="GO" id="GO:0005615">
    <property type="term" value="C:extracellular space"/>
    <property type="evidence" value="ECO:0000318"/>
    <property type="project" value="GO_Central"/>
</dbReference>
<reference evidence="4" key="1">
    <citation type="submission" date="2015-02" db="EMBL/GenBank/DDBJ databases">
        <title>Genome sequencing for Strongylocentrotus purpuratus.</title>
        <authorList>
            <person name="Murali S."/>
            <person name="Liu Y."/>
            <person name="Vee V."/>
            <person name="English A."/>
            <person name="Wang M."/>
            <person name="Skinner E."/>
            <person name="Han Y."/>
            <person name="Muzny D.M."/>
            <person name="Worley K.C."/>
            <person name="Gibbs R.A."/>
        </authorList>
    </citation>
    <scope>NUCLEOTIDE SEQUENCE</scope>
</reference>
<dbReference type="PANTHER" id="PTHR19143">
    <property type="entry name" value="FIBRINOGEN/TENASCIN/ANGIOPOEITIN"/>
    <property type="match status" value="1"/>
</dbReference>
<dbReference type="Gene3D" id="3.90.215.10">
    <property type="entry name" value="Gamma Fibrinogen, chain A, domain 1"/>
    <property type="match status" value="4"/>
</dbReference>
<dbReference type="OrthoDB" id="7940501at2759"/>
<dbReference type="GeneID" id="752317"/>
<dbReference type="InterPro" id="IPR002181">
    <property type="entry name" value="Fibrinogen_a/b/g_C_dom"/>
</dbReference>
<protein>
    <recommendedName>
        <fullName evidence="2">Fibrinogen C-terminal domain-containing protein</fullName>
    </recommendedName>
</protein>
<sequence length="799" mass="85445">MTTTVKCGLLIEITDAAGFSLYATFLAFELGGEETSYQISIGDYDGTAGEDPSPQLTGLRFSTEDNDRSSSGTLMSTIGGGWWVDTTAYTNLNGVYQPSGVSPSEGQGLYWSYTPSGHKTSYTISKMTIKQLSTYPTNADLAPASARAPDSDATTKASSTAVVYPADVVMQSRSSGSLDFSVRWQDYVDGFSDETELWIGLEYIHKMTTTVKCGLLIEITDAAGFSLYATFLAFELGGEETSYQISIGDYDGTAGEDPSPQLTGLRFSTEDNDRSSSGTLMSTIGGGWWVDTTAYTNLNGVYQPSGVSPSEGQGLYWSYTPSGHKTSYTISKMTIKQLSTYPTNADLAPASARAPDSDATTKASSTAVVYPADVVMQSRSSGSLDFSRTWQEYVDGFSDETELWIGLDYIYKMTTTVKCGLLIEITDAAGFSLYATFLAFELAGEDTYYQINIGDYDGTAGEDPSPNLTGLPFSTEDKDLSSTGTLMSTLRGGWWVDTTAYTNLNGVYQPSGVSPSEGQGLYWSYTASGHKTSYMISKMTIKQLSTYPTHADLAPASATTASNAAVEYPADVVMQSRSSGSLDFSRTWQEYVDGFSDETELWIGLDYIYKMTTTVKCGLLIEITDAAGFSLYAAFLAFELAGEDTYYRINIGDYDGTAGEDPSPNLTGLPFSTEDKDLSSTGTLMSTLRGGWWVDTTAYTNLNGVYQPSGVSPSEGQGLYWSYTASGHKTSYTISKMTIKQLSTYPTHADLAPASASKPAGDSDDAALAPAGDSDDAALAPAGDSDAAAPDLAPASPIR</sequence>
<feature type="domain" description="Fibrinogen C-terminal" evidence="2">
    <location>
        <begin position="509"/>
        <end position="743"/>
    </location>
</feature>
<dbReference type="SUPFAM" id="SSF56496">
    <property type="entry name" value="Fibrinogen C-terminal domain-like"/>
    <property type="match status" value="4"/>
</dbReference>